<dbReference type="InterPro" id="IPR039461">
    <property type="entry name" value="Peptidase_M49"/>
</dbReference>
<keyword evidence="2" id="KW-0378">Hydrolase</keyword>
<proteinExistence type="predicted"/>
<dbReference type="GO" id="GO:0008239">
    <property type="term" value="F:dipeptidyl-peptidase activity"/>
    <property type="evidence" value="ECO:0007669"/>
    <property type="project" value="TreeGrafter"/>
</dbReference>
<dbReference type="Proteomes" id="UP001177003">
    <property type="component" value="Chromosome 0"/>
</dbReference>
<keyword evidence="4" id="KW-1185">Reference proteome</keyword>
<evidence type="ECO:0000313" key="4">
    <source>
        <dbReference type="Proteomes" id="UP001177003"/>
    </source>
</evidence>
<dbReference type="PANTHER" id="PTHR23422">
    <property type="entry name" value="DIPEPTIDYL PEPTIDASE III-RELATED"/>
    <property type="match status" value="1"/>
</dbReference>
<protein>
    <submittedName>
        <fullName evidence="3">Uncharacterized protein</fullName>
    </submittedName>
</protein>
<sequence>MLSIGALSLGSTSCQPYSIYYDYQAQPRAWAGWAMAEGIIPEELQELHLALEEAKVDIVGLWALKFLIDKDELPKRLVKSMYVSYLAGCFRSVRFGLEEAHGKGQLQFNWLFEKGGFVLHPDETFSVDFDKVQVLNTISMLIAYVGDIILYAFELVQFFQKLHLGTSPLCEYNVLLHVLVSGLHVNSSDELLEDIMQLRIIIKPKPCVGVRPLCNAQQVKLMEERNMKPLDSNLAALKMQ</sequence>
<evidence type="ECO:0000256" key="1">
    <source>
        <dbReference type="ARBA" id="ARBA00022723"/>
    </source>
</evidence>
<gene>
    <name evidence="3" type="ORF">LSALG_LOCUS2805</name>
</gene>
<reference evidence="3" key="1">
    <citation type="submission" date="2023-04" db="EMBL/GenBank/DDBJ databases">
        <authorList>
            <person name="Vijverberg K."/>
            <person name="Xiong W."/>
            <person name="Schranz E."/>
        </authorList>
    </citation>
    <scope>NUCLEOTIDE SEQUENCE</scope>
</reference>
<dbReference type="AlphaFoldDB" id="A0AA35V9T3"/>
<evidence type="ECO:0000313" key="3">
    <source>
        <dbReference type="EMBL" id="CAI9262045.1"/>
    </source>
</evidence>
<accession>A0AA35V9T3</accession>
<evidence type="ECO:0000256" key="2">
    <source>
        <dbReference type="ARBA" id="ARBA00022801"/>
    </source>
</evidence>
<name>A0AA35V9T3_LACSI</name>
<dbReference type="GO" id="GO:0046872">
    <property type="term" value="F:metal ion binding"/>
    <property type="evidence" value="ECO:0007669"/>
    <property type="project" value="UniProtKB-KW"/>
</dbReference>
<keyword evidence="1" id="KW-0479">Metal-binding</keyword>
<dbReference type="PANTHER" id="PTHR23422:SF9">
    <property type="entry name" value="ZN-DEPENDENT HYDROLASE"/>
    <property type="match status" value="1"/>
</dbReference>
<organism evidence="3 4">
    <name type="scientific">Lactuca saligna</name>
    <name type="common">Willowleaf lettuce</name>
    <dbReference type="NCBI Taxonomy" id="75948"/>
    <lineage>
        <taxon>Eukaryota</taxon>
        <taxon>Viridiplantae</taxon>
        <taxon>Streptophyta</taxon>
        <taxon>Embryophyta</taxon>
        <taxon>Tracheophyta</taxon>
        <taxon>Spermatophyta</taxon>
        <taxon>Magnoliopsida</taxon>
        <taxon>eudicotyledons</taxon>
        <taxon>Gunneridae</taxon>
        <taxon>Pentapetalae</taxon>
        <taxon>asterids</taxon>
        <taxon>campanulids</taxon>
        <taxon>Asterales</taxon>
        <taxon>Asteraceae</taxon>
        <taxon>Cichorioideae</taxon>
        <taxon>Cichorieae</taxon>
        <taxon>Lactucinae</taxon>
        <taxon>Lactuca</taxon>
    </lineage>
</organism>
<dbReference type="GO" id="GO:0005737">
    <property type="term" value="C:cytoplasm"/>
    <property type="evidence" value="ECO:0007669"/>
    <property type="project" value="TreeGrafter"/>
</dbReference>
<dbReference type="EMBL" id="OX465086">
    <property type="protein sequence ID" value="CAI9262045.1"/>
    <property type="molecule type" value="Genomic_DNA"/>
</dbReference>